<feature type="transmembrane region" description="Helical" evidence="8">
    <location>
        <begin position="257"/>
        <end position="276"/>
    </location>
</feature>
<feature type="transmembrane region" description="Helical" evidence="8">
    <location>
        <begin position="224"/>
        <end position="245"/>
    </location>
</feature>
<dbReference type="InterPro" id="IPR011701">
    <property type="entry name" value="MFS"/>
</dbReference>
<sequence length="412" mass="42632">MSTSDLFTRGSAAYRRLMIAVFLVGIAIFLMMYNTQGLLPQIAATYGSSETDASWTVSATTLGMAIGFIPLSTIALRRGYFVKMTAFLLAATTVGLLVPFAPTLGWLIAGRFTQGFLISAVPAAALALIAHRVDPIAVVDATGIYLAGNTIGGLLSRVLTGLLTDVADWQVGLFVMSVICLVCGVLLLFLRPRPQPGTGGPIVVPGADTRMRQAAADSLRTPGVWVWCATGALLMCCFAAAYTALGVRVQQAPFNLSAGQAGAIFLLYVIGTIATARTRVVVSRYGARRTVLGAIALLVVGFALTLSGSLLVILVGVAIITGAFFVGHTTASSSVSLLAPPHARSTASALYLTAYYVGSSIGSTGSTTLFVHAGWLAVVIGAIVALAIAAGLHLHALRAAVPAPARRHVTVS</sequence>
<accession>A0A2Y8ZVA3</accession>
<keyword evidence="4" id="KW-1003">Cell membrane</keyword>
<comment type="subcellular location">
    <subcellularLocation>
        <location evidence="1">Cell membrane</location>
        <topology evidence="1">Multi-pass membrane protein</topology>
    </subcellularLocation>
</comment>
<evidence type="ECO:0000256" key="2">
    <source>
        <dbReference type="ARBA" id="ARBA00008335"/>
    </source>
</evidence>
<feature type="transmembrane region" description="Helical" evidence="8">
    <location>
        <begin position="114"/>
        <end position="131"/>
    </location>
</feature>
<evidence type="ECO:0000313" key="10">
    <source>
        <dbReference type="EMBL" id="SSA35436.1"/>
    </source>
</evidence>
<feature type="domain" description="Major facilitator superfamily (MFS) profile" evidence="9">
    <location>
        <begin position="13"/>
        <end position="399"/>
    </location>
</feature>
<evidence type="ECO:0000313" key="11">
    <source>
        <dbReference type="Proteomes" id="UP000250028"/>
    </source>
</evidence>
<feature type="transmembrane region" description="Helical" evidence="8">
    <location>
        <begin position="373"/>
        <end position="397"/>
    </location>
</feature>
<dbReference type="AlphaFoldDB" id="A0A2Y8ZVA3"/>
<evidence type="ECO:0000256" key="1">
    <source>
        <dbReference type="ARBA" id="ARBA00004651"/>
    </source>
</evidence>
<dbReference type="SUPFAM" id="SSF103473">
    <property type="entry name" value="MFS general substrate transporter"/>
    <property type="match status" value="1"/>
</dbReference>
<comment type="similarity">
    <text evidence="2">Belongs to the major facilitator superfamily.</text>
</comment>
<dbReference type="InterPro" id="IPR036259">
    <property type="entry name" value="MFS_trans_sf"/>
</dbReference>
<protein>
    <submittedName>
        <fullName evidence="10">MFS transporter, YNFM family, putative membrane transport protein</fullName>
    </submittedName>
</protein>
<keyword evidence="5 8" id="KW-0812">Transmembrane</keyword>
<dbReference type="EMBL" id="UESZ01000001">
    <property type="protein sequence ID" value="SSA35436.1"/>
    <property type="molecule type" value="Genomic_DNA"/>
</dbReference>
<dbReference type="GO" id="GO:0005886">
    <property type="term" value="C:plasma membrane"/>
    <property type="evidence" value="ECO:0007669"/>
    <property type="project" value="UniProtKB-SubCell"/>
</dbReference>
<dbReference type="CDD" id="cd17324">
    <property type="entry name" value="MFS_NepI_like"/>
    <property type="match status" value="1"/>
</dbReference>
<dbReference type="RefSeq" id="WP_109686704.1">
    <property type="nucleotide sequence ID" value="NZ_QGDN01000001.1"/>
</dbReference>
<feature type="transmembrane region" description="Helical" evidence="8">
    <location>
        <begin position="143"/>
        <end position="163"/>
    </location>
</feature>
<evidence type="ECO:0000256" key="5">
    <source>
        <dbReference type="ARBA" id="ARBA00022692"/>
    </source>
</evidence>
<reference evidence="11" key="1">
    <citation type="submission" date="2016-10" db="EMBL/GenBank/DDBJ databases">
        <authorList>
            <person name="Varghese N."/>
            <person name="Submissions S."/>
        </authorList>
    </citation>
    <scope>NUCLEOTIDE SEQUENCE [LARGE SCALE GENOMIC DNA]</scope>
    <source>
        <strain evidence="11">DSM 22951</strain>
    </source>
</reference>
<evidence type="ECO:0000256" key="4">
    <source>
        <dbReference type="ARBA" id="ARBA00022475"/>
    </source>
</evidence>
<dbReference type="Proteomes" id="UP000250028">
    <property type="component" value="Unassembled WGS sequence"/>
</dbReference>
<feature type="transmembrane region" description="Helical" evidence="8">
    <location>
        <begin position="169"/>
        <end position="190"/>
    </location>
</feature>
<keyword evidence="6 8" id="KW-1133">Transmembrane helix</keyword>
<dbReference type="Gene3D" id="1.20.1250.20">
    <property type="entry name" value="MFS general substrate transporter like domains"/>
    <property type="match status" value="1"/>
</dbReference>
<feature type="transmembrane region" description="Helical" evidence="8">
    <location>
        <begin position="12"/>
        <end position="33"/>
    </location>
</feature>
<name>A0A2Y8ZVA3_9MICO</name>
<evidence type="ECO:0000256" key="8">
    <source>
        <dbReference type="SAM" id="Phobius"/>
    </source>
</evidence>
<evidence type="ECO:0000259" key="9">
    <source>
        <dbReference type="PROSITE" id="PS50850"/>
    </source>
</evidence>
<keyword evidence="3" id="KW-0813">Transport</keyword>
<dbReference type="InterPro" id="IPR020846">
    <property type="entry name" value="MFS_dom"/>
</dbReference>
<feature type="transmembrane region" description="Helical" evidence="8">
    <location>
        <begin position="297"/>
        <end position="326"/>
    </location>
</feature>
<evidence type="ECO:0000256" key="6">
    <source>
        <dbReference type="ARBA" id="ARBA00022989"/>
    </source>
</evidence>
<keyword evidence="11" id="KW-1185">Reference proteome</keyword>
<dbReference type="PANTHER" id="PTHR43271">
    <property type="entry name" value="BLL2771 PROTEIN"/>
    <property type="match status" value="1"/>
</dbReference>
<dbReference type="Pfam" id="PF07690">
    <property type="entry name" value="MFS_1"/>
    <property type="match status" value="1"/>
</dbReference>
<dbReference type="OrthoDB" id="63984at2"/>
<dbReference type="PANTHER" id="PTHR43271:SF1">
    <property type="entry name" value="INNER MEMBRANE TRANSPORT PROTEIN YNFM"/>
    <property type="match status" value="1"/>
</dbReference>
<keyword evidence="7 8" id="KW-0472">Membrane</keyword>
<gene>
    <name evidence="10" type="ORF">SAMN04489750_2791</name>
</gene>
<feature type="transmembrane region" description="Helical" evidence="8">
    <location>
        <begin position="86"/>
        <end position="108"/>
    </location>
</feature>
<dbReference type="GO" id="GO:0022857">
    <property type="term" value="F:transmembrane transporter activity"/>
    <property type="evidence" value="ECO:0007669"/>
    <property type="project" value="InterPro"/>
</dbReference>
<organism evidence="10 11">
    <name type="scientific">Branchiibius hedensis</name>
    <dbReference type="NCBI Taxonomy" id="672460"/>
    <lineage>
        <taxon>Bacteria</taxon>
        <taxon>Bacillati</taxon>
        <taxon>Actinomycetota</taxon>
        <taxon>Actinomycetes</taxon>
        <taxon>Micrococcales</taxon>
        <taxon>Dermacoccaceae</taxon>
        <taxon>Branchiibius</taxon>
    </lineage>
</organism>
<proteinExistence type="inferred from homology"/>
<evidence type="ECO:0000256" key="7">
    <source>
        <dbReference type="ARBA" id="ARBA00023136"/>
    </source>
</evidence>
<dbReference type="PROSITE" id="PS50850">
    <property type="entry name" value="MFS"/>
    <property type="match status" value="1"/>
</dbReference>
<feature type="transmembrane region" description="Helical" evidence="8">
    <location>
        <begin position="53"/>
        <end position="74"/>
    </location>
</feature>
<evidence type="ECO:0000256" key="3">
    <source>
        <dbReference type="ARBA" id="ARBA00022448"/>
    </source>
</evidence>